<gene>
    <name evidence="1" type="ORF">ERS075527_00604</name>
</gene>
<sequence length="285" mass="30890">MPGHHYPRTMDLELRTGDDRIAGHVFSALGIEPLVFQERIGGSVVVVEKPSPSFTTVMTAGAARLPVDAGLPVELAVEVLPDQVGAALVALRIVCNDIATNRRTPPVEAPWCNAEPILVGTRVFAIAATGSRHGDTFDTIRSDDGAPIGRVLTLRMLTFAESRILANRGWSGLVEAAGGADNLLDVTRSNAALPTILEVDGPVIVTKLHDRHPPRWITSEEDGMFTSVTGRESQEYMDDAANHEIWTRSSLAVRYPWVREFLTAAAPNDVARFDDATGAYTLERD</sequence>
<evidence type="ECO:0000313" key="2">
    <source>
        <dbReference type="Proteomes" id="UP000038487"/>
    </source>
</evidence>
<protein>
    <submittedName>
        <fullName evidence="1">Uncharacterized protein</fullName>
    </submittedName>
</protein>
<evidence type="ECO:0000313" key="1">
    <source>
        <dbReference type="EMBL" id="CPT03682.1"/>
    </source>
</evidence>
<proteinExistence type="predicted"/>
<comment type="caution">
    <text evidence="1">The sequence shown here is derived from an EMBL/GenBank/DDBJ whole genome shotgun (WGS) entry which is preliminary data.</text>
</comment>
<dbReference type="Proteomes" id="UP000038487">
    <property type="component" value="Unassembled WGS sequence"/>
</dbReference>
<dbReference type="EMBL" id="CSUW01000001">
    <property type="protein sequence ID" value="CPT03682.1"/>
    <property type="molecule type" value="Genomic_DNA"/>
</dbReference>
<dbReference type="AlphaFoldDB" id="A0AB33T2N6"/>
<organism evidence="1 2">
    <name type="scientific">Mycobacteroides abscessus</name>
    <dbReference type="NCBI Taxonomy" id="36809"/>
    <lineage>
        <taxon>Bacteria</taxon>
        <taxon>Bacillati</taxon>
        <taxon>Actinomycetota</taxon>
        <taxon>Actinomycetes</taxon>
        <taxon>Mycobacteriales</taxon>
        <taxon>Mycobacteriaceae</taxon>
        <taxon>Mycobacteroides</taxon>
    </lineage>
</organism>
<name>A0AB33T2N6_9MYCO</name>
<accession>A0AB33T2N6</accession>
<reference evidence="1 2" key="1">
    <citation type="submission" date="2015-03" db="EMBL/GenBank/DDBJ databases">
        <authorList>
            <consortium name="Pathogen Informatics"/>
            <person name="Murphy D."/>
        </authorList>
    </citation>
    <scope>NUCLEOTIDE SEQUENCE [LARGE SCALE GENOMIC DNA]</scope>
    <source>
        <strain evidence="1 2">PAP036</strain>
    </source>
</reference>